<protein>
    <submittedName>
        <fullName evidence="1">Uncharacterized protein</fullName>
    </submittedName>
</protein>
<dbReference type="AlphaFoldDB" id="A0A8J3RQ58"/>
<proteinExistence type="predicted"/>
<comment type="caution">
    <text evidence="1">The sequence shown here is derived from an EMBL/GenBank/DDBJ whole genome shotgun (WGS) entry which is preliminary data.</text>
</comment>
<gene>
    <name evidence="1" type="ORF">Plo01_43060</name>
</gene>
<evidence type="ECO:0000313" key="1">
    <source>
        <dbReference type="EMBL" id="GIH77877.1"/>
    </source>
</evidence>
<name>A0A8J3RQ58_9ACTN</name>
<keyword evidence="2" id="KW-1185">Reference proteome</keyword>
<sequence>MIAQAPERSPEKWWRIAAIYGIEFSHQRADAAPTVPAESGRDAA</sequence>
<evidence type="ECO:0000313" key="2">
    <source>
        <dbReference type="Proteomes" id="UP000616724"/>
    </source>
</evidence>
<reference evidence="1 2" key="1">
    <citation type="submission" date="2021-01" db="EMBL/GenBank/DDBJ databases">
        <title>Whole genome shotgun sequence of Planobispora longispora NBRC 13918.</title>
        <authorList>
            <person name="Komaki H."/>
            <person name="Tamura T."/>
        </authorList>
    </citation>
    <scope>NUCLEOTIDE SEQUENCE [LARGE SCALE GENOMIC DNA]</scope>
    <source>
        <strain evidence="1 2">NBRC 13918</strain>
    </source>
</reference>
<accession>A0A8J3RQ58</accession>
<organism evidence="1 2">
    <name type="scientific">Planobispora longispora</name>
    <dbReference type="NCBI Taxonomy" id="28887"/>
    <lineage>
        <taxon>Bacteria</taxon>
        <taxon>Bacillati</taxon>
        <taxon>Actinomycetota</taxon>
        <taxon>Actinomycetes</taxon>
        <taxon>Streptosporangiales</taxon>
        <taxon>Streptosporangiaceae</taxon>
        <taxon>Planobispora</taxon>
    </lineage>
</organism>
<dbReference type="EMBL" id="BOOH01000036">
    <property type="protein sequence ID" value="GIH77877.1"/>
    <property type="molecule type" value="Genomic_DNA"/>
</dbReference>
<dbReference type="Proteomes" id="UP000616724">
    <property type="component" value="Unassembled WGS sequence"/>
</dbReference>